<keyword evidence="4" id="KW-1185">Reference proteome</keyword>
<dbReference type="EMBL" id="JALNUB010000004">
    <property type="protein sequence ID" value="MCK8141595.1"/>
    <property type="molecule type" value="Genomic_DNA"/>
</dbReference>
<dbReference type="PROSITE" id="PS51257">
    <property type="entry name" value="PROKAR_LIPOPROTEIN"/>
    <property type="match status" value="1"/>
</dbReference>
<dbReference type="Gene3D" id="2.40.128.270">
    <property type="match status" value="1"/>
</dbReference>
<dbReference type="InterPro" id="IPR053147">
    <property type="entry name" value="Hsp_HslJ-like"/>
</dbReference>
<evidence type="ECO:0000313" key="4">
    <source>
        <dbReference type="Proteomes" id="UP001139260"/>
    </source>
</evidence>
<feature type="domain" description="DUF306" evidence="2">
    <location>
        <begin position="31"/>
        <end position="129"/>
    </location>
</feature>
<accession>A0A9X2BN37</accession>
<comment type="caution">
    <text evidence="3">The sequence shown here is derived from an EMBL/GenBank/DDBJ whole genome shotgun (WGS) entry which is preliminary data.</text>
</comment>
<gene>
    <name evidence="3" type="ORF">MW871_06775</name>
</gene>
<dbReference type="InterPro" id="IPR038670">
    <property type="entry name" value="HslJ-like_sf"/>
</dbReference>
<organism evidence="3 4">
    <name type="scientific">Flavobacterium pygoscelis</name>
    <dbReference type="NCBI Taxonomy" id="2893176"/>
    <lineage>
        <taxon>Bacteria</taxon>
        <taxon>Pseudomonadati</taxon>
        <taxon>Bacteroidota</taxon>
        <taxon>Flavobacteriia</taxon>
        <taxon>Flavobacteriales</taxon>
        <taxon>Flavobacteriaceae</taxon>
        <taxon>Flavobacterium</taxon>
    </lineage>
</organism>
<sequence>MKKLILLLAISCMAFVSCNSAKNDNTNTTMLQGEWELNYISGPKIAFQGLYPDEKPTVNFDLKTDLVSGNTGCNRFSGKLDVVGNKINFKNDNMALTKRYCPGEGESVYLSTLQKIDSYSISEDGKTLSFIMGEVEMMRFVKK</sequence>
<proteinExistence type="predicted"/>
<dbReference type="AlphaFoldDB" id="A0A9X2BN37"/>
<dbReference type="PANTHER" id="PTHR35535:SF1">
    <property type="entry name" value="HEAT SHOCK PROTEIN HSLJ"/>
    <property type="match status" value="1"/>
</dbReference>
<dbReference type="Proteomes" id="UP001139260">
    <property type="component" value="Unassembled WGS sequence"/>
</dbReference>
<dbReference type="InterPro" id="IPR005184">
    <property type="entry name" value="DUF306_Meta_HslJ"/>
</dbReference>
<dbReference type="RefSeq" id="WP_188049887.1">
    <property type="nucleotide sequence ID" value="NZ_JALNUB010000004.1"/>
</dbReference>
<evidence type="ECO:0000259" key="2">
    <source>
        <dbReference type="Pfam" id="PF03724"/>
    </source>
</evidence>
<feature type="chain" id="PRO_5040903872" evidence="1">
    <location>
        <begin position="22"/>
        <end position="143"/>
    </location>
</feature>
<dbReference type="Pfam" id="PF03724">
    <property type="entry name" value="META"/>
    <property type="match status" value="1"/>
</dbReference>
<evidence type="ECO:0000256" key="1">
    <source>
        <dbReference type="SAM" id="SignalP"/>
    </source>
</evidence>
<evidence type="ECO:0000313" key="3">
    <source>
        <dbReference type="EMBL" id="MCK8141595.1"/>
    </source>
</evidence>
<feature type="signal peptide" evidence="1">
    <location>
        <begin position="1"/>
        <end position="21"/>
    </location>
</feature>
<reference evidence="3" key="1">
    <citation type="submission" date="2022-04" db="EMBL/GenBank/DDBJ databases">
        <title>Flavobacterium pygoscelis sp. nov. isolated from Chinstrap chick (Pygoscelis antarcticus).</title>
        <authorList>
            <person name="Irgang R."/>
            <person name="Poblete-Morales M."/>
            <person name="Avendano-Herrera R."/>
        </authorList>
    </citation>
    <scope>NUCLEOTIDE SEQUENCE</scope>
    <source>
        <strain evidence="3">I-SCBP12n</strain>
    </source>
</reference>
<dbReference type="PANTHER" id="PTHR35535">
    <property type="entry name" value="HEAT SHOCK PROTEIN HSLJ"/>
    <property type="match status" value="1"/>
</dbReference>
<keyword evidence="1" id="KW-0732">Signal</keyword>
<name>A0A9X2BN37_9FLAO</name>
<protein>
    <submittedName>
        <fullName evidence="3">META domain-containing protein</fullName>
    </submittedName>
</protein>